<organism evidence="4">
    <name type="scientific">Schizophyllum commune (strain H4-8 / FGSC 9210)</name>
    <name type="common">Split gill fungus</name>
    <dbReference type="NCBI Taxonomy" id="578458"/>
    <lineage>
        <taxon>Eukaryota</taxon>
        <taxon>Fungi</taxon>
        <taxon>Dikarya</taxon>
        <taxon>Basidiomycota</taxon>
        <taxon>Agaricomycotina</taxon>
        <taxon>Agaricomycetes</taxon>
        <taxon>Agaricomycetidae</taxon>
        <taxon>Agaricales</taxon>
        <taxon>Schizophyllaceae</taxon>
        <taxon>Schizophyllum</taxon>
    </lineage>
</organism>
<dbReference type="GO" id="GO:0005634">
    <property type="term" value="C:nucleus"/>
    <property type="evidence" value="ECO:0007669"/>
    <property type="project" value="TreeGrafter"/>
</dbReference>
<dbReference type="PANTHER" id="PTHR23389">
    <property type="entry name" value="CHROMOSOME TRANSMISSION FIDELITY FACTOR 18"/>
    <property type="match status" value="1"/>
</dbReference>
<dbReference type="OrthoDB" id="9996895at2759"/>
<dbReference type="SMART" id="SM00382">
    <property type="entry name" value="AAA"/>
    <property type="match status" value="1"/>
</dbReference>
<feature type="compositionally biased region" description="Low complexity" evidence="1">
    <location>
        <begin position="69"/>
        <end position="85"/>
    </location>
</feature>
<feature type="domain" description="AAA+ ATPase" evidence="2">
    <location>
        <begin position="528"/>
        <end position="704"/>
    </location>
</feature>
<feature type="non-terminal residue" evidence="3">
    <location>
        <position position="998"/>
    </location>
</feature>
<feature type="compositionally biased region" description="Basic residues" evidence="1">
    <location>
        <begin position="335"/>
        <end position="357"/>
    </location>
</feature>
<dbReference type="AlphaFoldDB" id="D8PP09"/>
<feature type="region of interest" description="Disordered" evidence="1">
    <location>
        <begin position="322"/>
        <end position="393"/>
    </location>
</feature>
<dbReference type="InterPro" id="IPR027417">
    <property type="entry name" value="P-loop_NTPase"/>
</dbReference>
<feature type="compositionally biased region" description="Basic and acidic residues" evidence="1">
    <location>
        <begin position="23"/>
        <end position="39"/>
    </location>
</feature>
<evidence type="ECO:0000313" key="4">
    <source>
        <dbReference type="Proteomes" id="UP000007431"/>
    </source>
</evidence>
<dbReference type="SUPFAM" id="SSF81995">
    <property type="entry name" value="beta-sandwich domain of Sec23/24"/>
    <property type="match status" value="1"/>
</dbReference>
<dbReference type="Proteomes" id="UP000007431">
    <property type="component" value="Unassembled WGS sequence"/>
</dbReference>
<dbReference type="RefSeq" id="XP_003036485.1">
    <property type="nucleotide sequence ID" value="XM_003036439.1"/>
</dbReference>
<accession>D8PP09</accession>
<sequence length="998" mass="107129">MPPKKKSTSKGSLKNSTSQQRTLFDHFQKKGKPDADAKENGSAQGSQELKPEAPPSSPPQIVEPEPVDASAEVATTSSPAASSPWTNPPPSSGPPSSPLPIEIEVENEKDTSAAAVPPTTPRKVLKPQVPSTPVIGTSRDVPIVIASPPGPSKPAHPFFKPRVAPPSPSKAARAKVDELPPAYPDSSSQHVRGPQLMHPMPRAAFYPPRQRTSRDHGEHPADLSFLKVEQDNSPSATGGSDDPEEVDASERESYLATIPEEHRGRTAISLLLQDSADGSEKAHSTWAQQCMPQTAEAVLGNERNATYLRDWLKKLQLDVSNLASSSDAGSDTPKPKPKPKAPKRPIGASKRRTRKRLRLDSDDDNFIVETGDDYAEEDEEEEWGPVGGDEDEYVPTRLQRKDDGAVAPSPATPAIPPSVSAPAAPLAYANQNVAPPNPYMWMPPQTGAYYPNFMQFAPMYAQYMPYPQAQVYPTPAYSVYPQSVAPNPYPYYNWPPPAAVYSPVPPPAAPASAPPPALPTPTPPTQPVRNAILLAGPSGSGKTAAVYACAAELGFEVFEVYPGIGRRNGASVDHLVGNVGRNHMVRQARAEASGGTKAKNAFAALMKRKAADEEPPADAASPAADTASPPPASKENGATFRQSLILLEEVDILFKEDTNFWPSLVTFIKSSRRPVVLTCNDLSIVPLWAYDIPLQHVLHFSRCPAPLATSLLQSLCYKHARLVPREDIARFCDSRCDAEDTRAASGCDLRHAINALQLHCTTRAGGIQREEEEELYVLNWEDSEESGGGDPIVAAAARSVHRRRQAVHSELLSFMDAHACIRSLGQIDPWARSAPADDDELGHQVLFDLPSYPDVDVAFRDRVGELAATAARLSARAARGPGADVPPSSPPRAPACYGARALFRARVENAERVARLRGNPVLASAGGGAALFLDYLPYVRHMAATDDALERLAMSGAGAGAGVARGRTTRNSQRAQYVRTVDLTEGQREALAATALVG</sequence>
<evidence type="ECO:0000259" key="2">
    <source>
        <dbReference type="SMART" id="SM00382"/>
    </source>
</evidence>
<dbReference type="Gene3D" id="3.40.50.300">
    <property type="entry name" value="P-loop containing nucleotide triphosphate hydrolases"/>
    <property type="match status" value="1"/>
</dbReference>
<dbReference type="InterPro" id="IPR003593">
    <property type="entry name" value="AAA+_ATPase"/>
</dbReference>
<protein>
    <recommendedName>
        <fullName evidence="2">AAA+ ATPase domain-containing protein</fullName>
    </recommendedName>
</protein>
<dbReference type="OMA" id="LWNDKWR"/>
<evidence type="ECO:0000313" key="3">
    <source>
        <dbReference type="EMBL" id="EFJ01583.1"/>
    </source>
</evidence>
<dbReference type="GeneID" id="9585854"/>
<evidence type="ECO:0000256" key="1">
    <source>
        <dbReference type="SAM" id="MobiDB-lite"/>
    </source>
</evidence>
<dbReference type="GO" id="GO:0003677">
    <property type="term" value="F:DNA binding"/>
    <property type="evidence" value="ECO:0007669"/>
    <property type="project" value="TreeGrafter"/>
</dbReference>
<feature type="compositionally biased region" description="Polar residues" evidence="1">
    <location>
        <begin position="9"/>
        <end position="22"/>
    </location>
</feature>
<gene>
    <name evidence="3" type="ORF">SCHCODRAFT_102471</name>
</gene>
<dbReference type="STRING" id="578458.D8PP09"/>
<dbReference type="VEuPathDB" id="FungiDB:SCHCODRAFT_02574746"/>
<feature type="compositionally biased region" description="Low complexity" evidence="1">
    <location>
        <begin position="617"/>
        <end position="627"/>
    </location>
</feature>
<dbReference type="InParanoid" id="D8PP09"/>
<reference evidence="3 4" key="1">
    <citation type="journal article" date="2010" name="Nat. Biotechnol.">
        <title>Genome sequence of the model mushroom Schizophyllum commune.</title>
        <authorList>
            <person name="Ohm R.A."/>
            <person name="de Jong J.F."/>
            <person name="Lugones L.G."/>
            <person name="Aerts A."/>
            <person name="Kothe E."/>
            <person name="Stajich J.E."/>
            <person name="de Vries R.P."/>
            <person name="Record E."/>
            <person name="Levasseur A."/>
            <person name="Baker S.E."/>
            <person name="Bartholomew K.A."/>
            <person name="Coutinho P.M."/>
            <person name="Erdmann S."/>
            <person name="Fowler T.J."/>
            <person name="Gathman A.C."/>
            <person name="Lombard V."/>
            <person name="Henrissat B."/>
            <person name="Knabe N."/>
            <person name="Kuees U."/>
            <person name="Lilly W.W."/>
            <person name="Lindquist E."/>
            <person name="Lucas S."/>
            <person name="Magnuson J.K."/>
            <person name="Piumi F."/>
            <person name="Raudaskoski M."/>
            <person name="Salamov A."/>
            <person name="Schmutz J."/>
            <person name="Schwarze F.W.M.R."/>
            <person name="vanKuyk P.A."/>
            <person name="Horton J.S."/>
            <person name="Grigoriev I.V."/>
            <person name="Woesten H.A.B."/>
        </authorList>
    </citation>
    <scope>NUCLEOTIDE SEQUENCE [LARGE SCALE GENOMIC DNA]</scope>
    <source>
        <strain evidence="4">H4-8 / FGSC 9210</strain>
    </source>
</reference>
<dbReference type="SUPFAM" id="SSF52540">
    <property type="entry name" value="P-loop containing nucleoside triphosphate hydrolases"/>
    <property type="match status" value="1"/>
</dbReference>
<feature type="region of interest" description="Disordered" evidence="1">
    <location>
        <begin position="608"/>
        <end position="636"/>
    </location>
</feature>
<feature type="compositionally biased region" description="Basic and acidic residues" evidence="1">
    <location>
        <begin position="248"/>
        <end position="264"/>
    </location>
</feature>
<keyword evidence="4" id="KW-1185">Reference proteome</keyword>
<dbReference type="EMBL" id="GL377302">
    <property type="protein sequence ID" value="EFJ01583.1"/>
    <property type="molecule type" value="Genomic_DNA"/>
</dbReference>
<dbReference type="eggNOG" id="KOG1968">
    <property type="taxonomic scope" value="Eukaryota"/>
</dbReference>
<name>D8PP09_SCHCM</name>
<feature type="compositionally biased region" description="Pro residues" evidence="1">
    <location>
        <begin position="86"/>
        <end position="98"/>
    </location>
</feature>
<feature type="compositionally biased region" description="Acidic residues" evidence="1">
    <location>
        <begin position="361"/>
        <end position="393"/>
    </location>
</feature>
<feature type="region of interest" description="Disordered" evidence="1">
    <location>
        <begin position="1"/>
        <end position="286"/>
    </location>
</feature>
<proteinExistence type="predicted"/>
<dbReference type="PANTHER" id="PTHR23389:SF21">
    <property type="entry name" value="ATPASE FAMILY AAA DOMAIN-CONTAINING PROTEIN 5"/>
    <property type="match status" value="1"/>
</dbReference>
<feature type="compositionally biased region" description="Basic and acidic residues" evidence="1">
    <location>
        <begin position="212"/>
        <end position="221"/>
    </location>
</feature>
<dbReference type="HOGENOM" id="CLU_014669_0_0_1"/>
<dbReference type="KEGG" id="scm:SCHCO_02574746"/>